<comment type="caution">
    <text evidence="1">The sequence shown here is derived from an EMBL/GenBank/DDBJ whole genome shotgun (WGS) entry which is preliminary data.</text>
</comment>
<dbReference type="GO" id="GO:0043565">
    <property type="term" value="F:sequence-specific DNA binding"/>
    <property type="evidence" value="ECO:0007669"/>
    <property type="project" value="InterPro"/>
</dbReference>
<dbReference type="GO" id="GO:0003700">
    <property type="term" value="F:DNA-binding transcription factor activity"/>
    <property type="evidence" value="ECO:0007669"/>
    <property type="project" value="InterPro"/>
</dbReference>
<sequence length="100" mass="11633">MESDEGKKKASEMIDLFARTTDSKEMASLFEDLFTAAEIDDFILRFALMDDIYKGKSQRLIAKERSLSLCKITRGSKILKKKDGFLRRYFSSLYDDHLHL</sequence>
<reference evidence="1" key="2">
    <citation type="submission" date="2021-04" db="EMBL/GenBank/DDBJ databases">
        <authorList>
            <person name="Gilroy R."/>
        </authorList>
    </citation>
    <scope>NUCLEOTIDE SEQUENCE</scope>
    <source>
        <strain evidence="1">Gambia11-129</strain>
    </source>
</reference>
<dbReference type="InterPro" id="IPR038116">
    <property type="entry name" value="TrpR-like_sf"/>
</dbReference>
<name>A0A9D1TNP9_9SPIO</name>
<protein>
    <submittedName>
        <fullName evidence="1">Trp operon repressor</fullName>
    </submittedName>
</protein>
<organism evidence="1 2">
    <name type="scientific">Candidatus Ornithospirochaeta avicola</name>
    <dbReference type="NCBI Taxonomy" id="2840896"/>
    <lineage>
        <taxon>Bacteria</taxon>
        <taxon>Pseudomonadati</taxon>
        <taxon>Spirochaetota</taxon>
        <taxon>Spirochaetia</taxon>
        <taxon>Spirochaetales</taxon>
        <taxon>Spirochaetaceae</taxon>
        <taxon>Spirochaetaceae incertae sedis</taxon>
        <taxon>Candidatus Ornithospirochaeta</taxon>
    </lineage>
</organism>
<dbReference type="AlphaFoldDB" id="A0A9D1TNP9"/>
<dbReference type="Gene3D" id="1.10.1270.10">
    <property type="entry name" value="TrpR-like"/>
    <property type="match status" value="1"/>
</dbReference>
<dbReference type="InterPro" id="IPR000831">
    <property type="entry name" value="Trp_repress"/>
</dbReference>
<proteinExistence type="predicted"/>
<evidence type="ECO:0000313" key="1">
    <source>
        <dbReference type="EMBL" id="HIV99568.1"/>
    </source>
</evidence>
<gene>
    <name evidence="1" type="ORF">IAB12_07320</name>
</gene>
<evidence type="ECO:0000313" key="2">
    <source>
        <dbReference type="Proteomes" id="UP000823936"/>
    </source>
</evidence>
<reference evidence="1" key="1">
    <citation type="journal article" date="2021" name="PeerJ">
        <title>Extensive microbial diversity within the chicken gut microbiome revealed by metagenomics and culture.</title>
        <authorList>
            <person name="Gilroy R."/>
            <person name="Ravi A."/>
            <person name="Getino M."/>
            <person name="Pursley I."/>
            <person name="Horton D.L."/>
            <person name="Alikhan N.F."/>
            <person name="Baker D."/>
            <person name="Gharbi K."/>
            <person name="Hall N."/>
            <person name="Watson M."/>
            <person name="Adriaenssens E.M."/>
            <person name="Foster-Nyarko E."/>
            <person name="Jarju S."/>
            <person name="Secka A."/>
            <person name="Antonio M."/>
            <person name="Oren A."/>
            <person name="Chaudhuri R.R."/>
            <person name="La Ragione R."/>
            <person name="Hildebrand F."/>
            <person name="Pallen M.J."/>
        </authorList>
    </citation>
    <scope>NUCLEOTIDE SEQUENCE</scope>
    <source>
        <strain evidence="1">Gambia11-129</strain>
    </source>
</reference>
<dbReference type="EMBL" id="DXHU01000023">
    <property type="protein sequence ID" value="HIV99568.1"/>
    <property type="molecule type" value="Genomic_DNA"/>
</dbReference>
<dbReference type="Proteomes" id="UP000823936">
    <property type="component" value="Unassembled WGS sequence"/>
</dbReference>
<accession>A0A9D1TNP9</accession>
<dbReference type="InterPro" id="IPR010921">
    <property type="entry name" value="Trp_repressor/repl_initiator"/>
</dbReference>
<dbReference type="Pfam" id="PF01371">
    <property type="entry name" value="Trp_repressor"/>
    <property type="match status" value="1"/>
</dbReference>
<dbReference type="SUPFAM" id="SSF48295">
    <property type="entry name" value="TrpR-like"/>
    <property type="match status" value="1"/>
</dbReference>